<evidence type="ECO:0000256" key="4">
    <source>
        <dbReference type="ARBA" id="ARBA00023295"/>
    </source>
</evidence>
<evidence type="ECO:0000256" key="1">
    <source>
        <dbReference type="ARBA" id="ARBA00009865"/>
    </source>
</evidence>
<dbReference type="InterPro" id="IPR007219">
    <property type="entry name" value="XnlR_reg_dom"/>
</dbReference>
<evidence type="ECO:0000256" key="5">
    <source>
        <dbReference type="SAM" id="MobiDB-lite"/>
    </source>
</evidence>
<feature type="compositionally biased region" description="Low complexity" evidence="5">
    <location>
        <begin position="934"/>
        <end position="948"/>
    </location>
</feature>
<dbReference type="PANTHER" id="PTHR42812">
    <property type="entry name" value="BETA-XYLOSIDASE"/>
    <property type="match status" value="1"/>
</dbReference>
<dbReference type="GO" id="GO:0008270">
    <property type="term" value="F:zinc ion binding"/>
    <property type="evidence" value="ECO:0007669"/>
    <property type="project" value="InterPro"/>
</dbReference>
<protein>
    <submittedName>
        <fullName evidence="7">C6 transcription factor</fullName>
    </submittedName>
</protein>
<feature type="region of interest" description="Disordered" evidence="5">
    <location>
        <begin position="471"/>
        <end position="513"/>
    </location>
</feature>
<dbReference type="SMART" id="SM00906">
    <property type="entry name" value="Fungal_trans"/>
    <property type="match status" value="1"/>
</dbReference>
<dbReference type="InterPro" id="IPR013320">
    <property type="entry name" value="ConA-like_dom_sf"/>
</dbReference>
<feature type="compositionally biased region" description="Polar residues" evidence="5">
    <location>
        <begin position="472"/>
        <end position="493"/>
    </location>
</feature>
<reference evidence="7 8" key="1">
    <citation type="submission" date="2020-05" db="EMBL/GenBank/DDBJ databases">
        <title>Identification and distribution of gene clusters putatively required for synthesis of sphingolipid metabolism inhibitors in phylogenetically diverse species of the filamentous fungus Fusarium.</title>
        <authorList>
            <person name="Kim H.-S."/>
            <person name="Busman M."/>
            <person name="Brown D.W."/>
            <person name="Divon H."/>
            <person name="Uhlig S."/>
            <person name="Proctor R.H."/>
        </authorList>
    </citation>
    <scope>NUCLEOTIDE SEQUENCE [LARGE SCALE GENOMIC DNA]</scope>
    <source>
        <strain evidence="7 8">NRRL 26131</strain>
    </source>
</reference>
<dbReference type="GO" id="GO:0005975">
    <property type="term" value="P:carbohydrate metabolic process"/>
    <property type="evidence" value="ECO:0007669"/>
    <property type="project" value="InterPro"/>
</dbReference>
<name>A0A8H5XNB0_9HYPO</name>
<dbReference type="Pfam" id="PF04616">
    <property type="entry name" value="Glyco_hydro_43"/>
    <property type="match status" value="1"/>
</dbReference>
<proteinExistence type="inferred from homology"/>
<dbReference type="AlphaFoldDB" id="A0A8H5XNB0"/>
<feature type="compositionally biased region" description="Polar residues" evidence="5">
    <location>
        <begin position="1145"/>
        <end position="1157"/>
    </location>
</feature>
<dbReference type="Pfam" id="PF17851">
    <property type="entry name" value="GH43_C2"/>
    <property type="match status" value="1"/>
</dbReference>
<dbReference type="Proteomes" id="UP000532311">
    <property type="component" value="Unassembled WGS sequence"/>
</dbReference>
<dbReference type="InterPro" id="IPR006710">
    <property type="entry name" value="Glyco_hydro_43"/>
</dbReference>
<keyword evidence="4" id="KW-0326">Glycosidase</keyword>
<dbReference type="EMBL" id="JAAQPF010000787">
    <property type="protein sequence ID" value="KAF5696983.1"/>
    <property type="molecule type" value="Genomic_DNA"/>
</dbReference>
<dbReference type="PANTHER" id="PTHR42812:SF12">
    <property type="entry name" value="BETA-XYLOSIDASE-RELATED"/>
    <property type="match status" value="1"/>
</dbReference>
<evidence type="ECO:0000256" key="3">
    <source>
        <dbReference type="ARBA" id="ARBA00023242"/>
    </source>
</evidence>
<feature type="region of interest" description="Disordered" evidence="5">
    <location>
        <begin position="929"/>
        <end position="950"/>
    </location>
</feature>
<keyword evidence="8" id="KW-1185">Reference proteome</keyword>
<dbReference type="InterPro" id="IPR041542">
    <property type="entry name" value="GH43_C2"/>
</dbReference>
<keyword evidence="2" id="KW-0378">Hydrolase</keyword>
<gene>
    <name evidence="7" type="ORF">FGLOB1_13112</name>
</gene>
<evidence type="ECO:0000313" key="7">
    <source>
        <dbReference type="EMBL" id="KAF5696983.1"/>
    </source>
</evidence>
<organism evidence="7 8">
    <name type="scientific">Fusarium globosum</name>
    <dbReference type="NCBI Taxonomy" id="78864"/>
    <lineage>
        <taxon>Eukaryota</taxon>
        <taxon>Fungi</taxon>
        <taxon>Dikarya</taxon>
        <taxon>Ascomycota</taxon>
        <taxon>Pezizomycotina</taxon>
        <taxon>Sordariomycetes</taxon>
        <taxon>Hypocreomycetidae</taxon>
        <taxon>Hypocreales</taxon>
        <taxon>Nectriaceae</taxon>
        <taxon>Fusarium</taxon>
        <taxon>Fusarium fujikuroi species complex</taxon>
    </lineage>
</organism>
<dbReference type="Gene3D" id="2.60.120.200">
    <property type="match status" value="1"/>
</dbReference>
<dbReference type="Pfam" id="PF04082">
    <property type="entry name" value="Fungal_trans"/>
    <property type="match status" value="1"/>
</dbReference>
<dbReference type="GO" id="GO:0003677">
    <property type="term" value="F:DNA binding"/>
    <property type="evidence" value="ECO:0007669"/>
    <property type="project" value="InterPro"/>
</dbReference>
<dbReference type="SUPFAM" id="SSF75005">
    <property type="entry name" value="Arabinanase/levansucrase/invertase"/>
    <property type="match status" value="1"/>
</dbReference>
<dbReference type="GO" id="GO:0004553">
    <property type="term" value="F:hydrolase activity, hydrolyzing O-glycosyl compounds"/>
    <property type="evidence" value="ECO:0007669"/>
    <property type="project" value="InterPro"/>
</dbReference>
<comment type="similarity">
    <text evidence="1">Belongs to the glycosyl hydrolase 43 family.</text>
</comment>
<evidence type="ECO:0000313" key="8">
    <source>
        <dbReference type="Proteomes" id="UP000532311"/>
    </source>
</evidence>
<dbReference type="CDD" id="cd12148">
    <property type="entry name" value="fungal_TF_MHR"/>
    <property type="match status" value="1"/>
</dbReference>
<dbReference type="SUPFAM" id="SSF49899">
    <property type="entry name" value="Concanavalin A-like lectins/glucanases"/>
    <property type="match status" value="1"/>
</dbReference>
<feature type="region of interest" description="Disordered" evidence="5">
    <location>
        <begin position="1143"/>
        <end position="1177"/>
    </location>
</feature>
<dbReference type="InterPro" id="IPR023296">
    <property type="entry name" value="Glyco_hydro_beta-prop_sf"/>
</dbReference>
<evidence type="ECO:0000259" key="6">
    <source>
        <dbReference type="SMART" id="SM00906"/>
    </source>
</evidence>
<dbReference type="GO" id="GO:0006351">
    <property type="term" value="P:DNA-templated transcription"/>
    <property type="evidence" value="ECO:0007669"/>
    <property type="project" value="InterPro"/>
</dbReference>
<keyword evidence="3" id="KW-0539">Nucleus</keyword>
<comment type="caution">
    <text evidence="7">The sequence shown here is derived from an EMBL/GenBank/DDBJ whole genome shotgun (WGS) entry which is preliminary data.</text>
</comment>
<evidence type="ECO:0000256" key="2">
    <source>
        <dbReference type="ARBA" id="ARBA00022801"/>
    </source>
</evidence>
<accession>A0A8H5XNB0</accession>
<feature type="domain" description="Xylanolytic transcriptional activator regulatory" evidence="6">
    <location>
        <begin position="714"/>
        <end position="785"/>
    </location>
</feature>
<dbReference type="Gene3D" id="2.115.10.20">
    <property type="entry name" value="Glycosyl hydrolase domain, family 43"/>
    <property type="match status" value="1"/>
</dbReference>
<dbReference type="InterPro" id="IPR051795">
    <property type="entry name" value="Glycosyl_Hydrlase_43"/>
</dbReference>
<sequence length="1197" mass="134579">MTLYSCGMVILRSIDAVNWKIEGHAIQNLTQMNSNLSWQRMNRYGFSVWAGAIRYHHGMFWIYLGTAQDGYHDKGKRPCWPMVPAGVDIEASQIGRLLAFWDDNGKEYFVGTNFSNGYQTWLFEMTPDGQGLINDTRVLINSGSGREANKLYKINGWFYHMYSKSSGNGRYLMMQRAKSINGPYLEKHQLSNPQRQWNEPNQGGFVQTPNGKWVFLTHHGSGDWSGRVASLLPVNWIDGWPIIGQPGSDGIGNMVWTNTKPDPADAQGFRPQGTDDFQGSVLGPQWEWNYQPRDSHWSLSERPNYLRLHAFKPLQKDNFRTVGNILTQRVFRTRNNTVTLVLDLAGLADGQVAGLTHFTQSYATIGVHRDQGHVYLEARNSTSIIKGQELQSNKIWLRTTWGLDGISKFSYKTSASSNFIQFPVDKGYQMQWRDYRGDRLGIFTFNNDAEAGYIDCESFTTVAGEWLPGTDRQPSASYESFQRYQPKSSSDALPTSTPPTQRPTPSRGNTSVEGFGDEVIAEPAEPPGSWVPQDYGESESAMGFARKIYRLGSQIIDEQQCSAIPGGACGTRTPLMRPSEQRLPISSIIGGRFPKQNDIDSLLEDYFEFVHWFSLVIYEPRFRKRIESIKDGYAYPTEAPLLTLLSIMLCMAAWYRSKKTDQEGAEEWRLWSDELLRIVESRLVHIMDQHSIAAVQTLILLGSHHVYHGRPNLSFALLGATIKISHAMGLHGILAHGSVDDVEERKRVWWTIYTWDRFASISYGRPLSINDEDCNVGMPAEFIESPFFKAESIEQWSLGVRYSPYQTQLTTLYLVASPALKTIFGSLSAQSAGQHFGGEYRSLVNDVTQKLLAWRRDLPSFLSLDLNRDYHPTTTEWDTRAHQLQSLSLQLTFDNVMIVLHRPFLARQIENLSTQTPGSVTDSPLAQAMAQHVPPHSSNSPSQNGQSPRFEENASSEYWWSAAVGTARIIELPYLAELATDSHLVAFMAMNLFHAAIVLTLVALSDPLSDPAQAVKRTITRVFRLQERLGQRSALASQSSAVLENLIFLLLRREGEAMLGPAPTKSGPINSHMEYPLLHQTNHEQTLRLPLEAALNTDQRTGISAGSNLSIVQRLNESLASVQQIIPPFFDESIQPISMSVPRNEASQQGPVPQPQQDIWLPPGGLQEPTESLEHHGNGVDYGANGLFWLWDSAWTG</sequence>